<keyword evidence="1" id="KW-0812">Transmembrane</keyword>
<feature type="domain" description="Stage V sporulation protein AA" evidence="2">
    <location>
        <begin position="4"/>
        <end position="89"/>
    </location>
</feature>
<proteinExistence type="predicted"/>
<name>A0A2S7N4H2_9BACI</name>
<keyword evidence="1" id="KW-1133">Transmembrane helix</keyword>
<dbReference type="InterPro" id="IPR038548">
    <property type="entry name" value="SporV_AA_N_sf"/>
</dbReference>
<feature type="transmembrane region" description="Helical" evidence="1">
    <location>
        <begin position="142"/>
        <end position="160"/>
    </location>
</feature>
<sequence length="205" mass="23985">MGECVYIRLKYRAKIKPNEPILLKDIANIIGHDEVTEKVGNLVLGKFSKDKDVFILDVTVVLQAIFLHYPELSMDTYGPSQTIVEVIRKKKKVSRIGFIVVWLILFVGAAFAIMNFHEDVSMRQMHERLYYMITGEHSKHPFIFQIPYSIGLGLGMILFFNHIFKKKFNDEPSPMEVEMFNYQQELDQYLIMKENNMYSSFLDDD</sequence>
<evidence type="ECO:0000313" key="3">
    <source>
        <dbReference type="EMBL" id="PQD96860.1"/>
    </source>
</evidence>
<comment type="caution">
    <text evidence="3">The sequence shown here is derived from an EMBL/GenBank/DDBJ whole genome shotgun (WGS) entry which is preliminary data.</text>
</comment>
<feature type="transmembrane region" description="Helical" evidence="1">
    <location>
        <begin position="96"/>
        <end position="116"/>
    </location>
</feature>
<evidence type="ECO:0000313" key="4">
    <source>
        <dbReference type="Proteomes" id="UP000239663"/>
    </source>
</evidence>
<dbReference type="InterPro" id="IPR021997">
    <property type="entry name" value="SporV_AA"/>
</dbReference>
<dbReference type="Proteomes" id="UP000239663">
    <property type="component" value="Unassembled WGS sequence"/>
</dbReference>
<gene>
    <name evidence="3" type="ORF">CYL18_02950</name>
</gene>
<dbReference type="RefSeq" id="WP_104847955.1">
    <property type="nucleotide sequence ID" value="NZ_PKOZ01000001.1"/>
</dbReference>
<organism evidence="3 4">
    <name type="scientific">Pradoshia eiseniae</name>
    <dbReference type="NCBI Taxonomy" id="2064768"/>
    <lineage>
        <taxon>Bacteria</taxon>
        <taxon>Bacillati</taxon>
        <taxon>Bacillota</taxon>
        <taxon>Bacilli</taxon>
        <taxon>Bacillales</taxon>
        <taxon>Bacillaceae</taxon>
        <taxon>Pradoshia</taxon>
    </lineage>
</organism>
<dbReference type="OrthoDB" id="9782754at2"/>
<protein>
    <submittedName>
        <fullName evidence="3">Stage V sporulation protein AA</fullName>
    </submittedName>
</protein>
<dbReference type="AlphaFoldDB" id="A0A2S7N4H2"/>
<reference evidence="3 4" key="1">
    <citation type="submission" date="2017-12" db="EMBL/GenBank/DDBJ databases">
        <title>Taxonomic description and draft genome of Pradoshia cofamensis Gen. nov., sp. nov., a thermotolerant bacillale isolated from anterior gut of earthworm Eisenia fetida.</title>
        <authorList>
            <person name="Saha T."/>
            <person name="Chakraborty R."/>
        </authorList>
    </citation>
    <scope>NUCLEOTIDE SEQUENCE [LARGE SCALE GENOMIC DNA]</scope>
    <source>
        <strain evidence="3 4">EAG3</strain>
    </source>
</reference>
<dbReference type="Gene3D" id="2.60.480.10">
    <property type="entry name" value="eubacterium ventriosum atcc domain"/>
    <property type="match status" value="1"/>
</dbReference>
<accession>A0A2S7N4H2</accession>
<keyword evidence="4" id="KW-1185">Reference proteome</keyword>
<evidence type="ECO:0000259" key="2">
    <source>
        <dbReference type="Pfam" id="PF12164"/>
    </source>
</evidence>
<evidence type="ECO:0000256" key="1">
    <source>
        <dbReference type="SAM" id="Phobius"/>
    </source>
</evidence>
<keyword evidence="1" id="KW-0472">Membrane</keyword>
<dbReference type="EMBL" id="PKOZ01000001">
    <property type="protein sequence ID" value="PQD96860.1"/>
    <property type="molecule type" value="Genomic_DNA"/>
</dbReference>
<dbReference type="Pfam" id="PF12164">
    <property type="entry name" value="SporV_AA"/>
    <property type="match status" value="1"/>
</dbReference>